<dbReference type="KEGG" id="alj:G8D99_05305"/>
<dbReference type="Proteomes" id="UP000501939">
    <property type="component" value="Chromosome"/>
</dbReference>
<accession>A0A6G8S2T9</accession>
<organism evidence="1 2">
    <name type="scientific">Acinetobacter lanii</name>
    <dbReference type="NCBI Taxonomy" id="2715163"/>
    <lineage>
        <taxon>Bacteria</taxon>
        <taxon>Pseudomonadati</taxon>
        <taxon>Pseudomonadota</taxon>
        <taxon>Gammaproteobacteria</taxon>
        <taxon>Moraxellales</taxon>
        <taxon>Moraxellaceae</taxon>
        <taxon>Acinetobacter</taxon>
    </lineage>
</organism>
<name>A0A6G8S2T9_9GAMM</name>
<proteinExistence type="predicted"/>
<gene>
    <name evidence="1" type="ORF">G8D99_05305</name>
</gene>
<dbReference type="EMBL" id="CP049916">
    <property type="protein sequence ID" value="QIO08492.1"/>
    <property type="molecule type" value="Genomic_DNA"/>
</dbReference>
<dbReference type="RefSeq" id="WP_166323302.1">
    <property type="nucleotide sequence ID" value="NZ_CP049916.1"/>
</dbReference>
<dbReference type="AlphaFoldDB" id="A0A6G8S2T9"/>
<protein>
    <submittedName>
        <fullName evidence="1">Uncharacterized protein</fullName>
    </submittedName>
</protein>
<evidence type="ECO:0000313" key="1">
    <source>
        <dbReference type="EMBL" id="QIO08492.1"/>
    </source>
</evidence>
<keyword evidence="2" id="KW-1185">Reference proteome</keyword>
<reference evidence="1 2" key="1">
    <citation type="submission" date="2020-03" db="EMBL/GenBank/DDBJ databases">
        <authorList>
            <person name="Zhu W."/>
        </authorList>
    </citation>
    <scope>NUCLEOTIDE SEQUENCE [LARGE SCALE GENOMIC DNA]</scope>
    <source>
        <strain evidence="1 2">185</strain>
    </source>
</reference>
<sequence>MHSNVWANLTKDVFWNADKTLAVYTKNVAKQTKVTILIKQDQHLREIDISQVEGMNLGKLALYRNDYYDRVETKPIEWVYRDDGKFQVNIQTRVWKNGKRQTVKEYVTFDKNGKVYWR</sequence>
<evidence type="ECO:0000313" key="2">
    <source>
        <dbReference type="Proteomes" id="UP000501939"/>
    </source>
</evidence>